<reference evidence="5 6" key="1">
    <citation type="submission" date="2019-10" db="EMBL/GenBank/DDBJ databases">
        <title>Alkaliphilus serpentinus sp. nov. and Alkaliphilus pronyensis sp. nov., two novel anaerobic alkaliphilic species isolated from the serpentinized-hosted hydrothermal field of the Prony Bay (New Caledonia).</title>
        <authorList>
            <person name="Postec A."/>
        </authorList>
    </citation>
    <scope>NUCLEOTIDE SEQUENCE [LARGE SCALE GENOMIC DNA]</scope>
    <source>
        <strain evidence="5 6">LacT</strain>
    </source>
</reference>
<dbReference type="EMBL" id="WBZB01000004">
    <property type="protein sequence ID" value="KAB3533089.1"/>
    <property type="molecule type" value="Genomic_DNA"/>
</dbReference>
<evidence type="ECO:0000259" key="4">
    <source>
        <dbReference type="Pfam" id="PF25989"/>
    </source>
</evidence>
<dbReference type="PANTHER" id="PTHR30469:SF15">
    <property type="entry name" value="HLYD FAMILY OF SECRETION PROTEINS"/>
    <property type="match status" value="1"/>
</dbReference>
<proteinExistence type="inferred from homology"/>
<dbReference type="GO" id="GO:1990281">
    <property type="term" value="C:efflux pump complex"/>
    <property type="evidence" value="ECO:0007669"/>
    <property type="project" value="TreeGrafter"/>
</dbReference>
<dbReference type="Proteomes" id="UP000465601">
    <property type="component" value="Unassembled WGS sequence"/>
</dbReference>
<dbReference type="PROSITE" id="PS51257">
    <property type="entry name" value="PROKAR_LIPOPROTEIN"/>
    <property type="match status" value="1"/>
</dbReference>
<dbReference type="Gene3D" id="2.40.420.20">
    <property type="match status" value="1"/>
</dbReference>
<comment type="similarity">
    <text evidence="1">Belongs to the membrane fusion protein (MFP) (TC 8.A.1) family.</text>
</comment>
<accession>A0A833HRB2</accession>
<dbReference type="Pfam" id="PF25989">
    <property type="entry name" value="YknX_C"/>
    <property type="match status" value="1"/>
</dbReference>
<evidence type="ECO:0000313" key="6">
    <source>
        <dbReference type="Proteomes" id="UP000465601"/>
    </source>
</evidence>
<dbReference type="NCBIfam" id="TIGR01730">
    <property type="entry name" value="RND_mfp"/>
    <property type="match status" value="1"/>
</dbReference>
<keyword evidence="6" id="KW-1185">Reference proteome</keyword>
<dbReference type="RefSeq" id="WP_151864414.1">
    <property type="nucleotide sequence ID" value="NZ_WBZB01000004.1"/>
</dbReference>
<feature type="chain" id="PRO_5032281673" evidence="3">
    <location>
        <begin position="29"/>
        <end position="379"/>
    </location>
</feature>
<evidence type="ECO:0000256" key="3">
    <source>
        <dbReference type="SAM" id="SignalP"/>
    </source>
</evidence>
<dbReference type="Gene3D" id="1.10.287.470">
    <property type="entry name" value="Helix hairpin bin"/>
    <property type="match status" value="1"/>
</dbReference>
<dbReference type="SUPFAM" id="SSF111369">
    <property type="entry name" value="HlyD-like secretion proteins"/>
    <property type="match status" value="1"/>
</dbReference>
<dbReference type="OrthoDB" id="2015187at2"/>
<feature type="signal peptide" evidence="3">
    <location>
        <begin position="1"/>
        <end position="28"/>
    </location>
</feature>
<dbReference type="InterPro" id="IPR006143">
    <property type="entry name" value="RND_pump_MFP"/>
</dbReference>
<dbReference type="InterPro" id="IPR058637">
    <property type="entry name" value="YknX-like_C"/>
</dbReference>
<keyword evidence="3" id="KW-0732">Signal</keyword>
<evidence type="ECO:0000256" key="1">
    <source>
        <dbReference type="ARBA" id="ARBA00009477"/>
    </source>
</evidence>
<evidence type="ECO:0000256" key="2">
    <source>
        <dbReference type="SAM" id="Coils"/>
    </source>
</evidence>
<gene>
    <name evidence="5" type="ORF">F8153_00635</name>
</gene>
<dbReference type="PANTHER" id="PTHR30469">
    <property type="entry name" value="MULTIDRUG RESISTANCE PROTEIN MDTA"/>
    <property type="match status" value="1"/>
</dbReference>
<dbReference type="AlphaFoldDB" id="A0A833HRB2"/>
<protein>
    <submittedName>
        <fullName evidence="5">Efflux RND transporter periplasmic adaptor subunit</fullName>
    </submittedName>
</protein>
<organism evidence="5 6">
    <name type="scientific">Alkaliphilus serpentinus</name>
    <dbReference type="NCBI Taxonomy" id="1482731"/>
    <lineage>
        <taxon>Bacteria</taxon>
        <taxon>Bacillati</taxon>
        <taxon>Bacillota</taxon>
        <taxon>Clostridia</taxon>
        <taxon>Peptostreptococcales</taxon>
        <taxon>Natronincolaceae</taxon>
        <taxon>Alkaliphilus</taxon>
    </lineage>
</organism>
<feature type="coiled-coil region" evidence="2">
    <location>
        <begin position="96"/>
        <end position="137"/>
    </location>
</feature>
<dbReference type="Gene3D" id="2.40.30.170">
    <property type="match status" value="1"/>
</dbReference>
<dbReference type="GO" id="GO:0015562">
    <property type="term" value="F:efflux transmembrane transporter activity"/>
    <property type="evidence" value="ECO:0007669"/>
    <property type="project" value="TreeGrafter"/>
</dbReference>
<keyword evidence="2" id="KW-0175">Coiled coil</keyword>
<name>A0A833HRB2_9FIRM</name>
<sequence length="379" mass="42002">MKRIRSILIVTTMALAMILITSCQGNNADNQQEAIAVEVYEVKMDEIQEKVTLAGQLMPSNNAMIIARQPGLKVTNLAVKLGDRVKDGDFLFELDKTLIRKQVEQAKENYEFARENLRLQKLSIEEMEKQAGELEALQEKGGLLKVFNNNALPNISNNLGGDEILRGAEIQVEQARQVYSNSIQLLSELEYHAPIEGIVSQLNIQKSQAFLGNGPALIISNTDELKISINVTKDLLNHLSIGDDVLVKYEESTKKGVIKVLNPVGDPRSGLYLAEISINNGDNKLSAGSYVLVEITKEYKDRAIVIPKEAVIQDQEGTHVYIGKDQKSEKRAVDIGIMAEDTVEILNGIELGDQVIVKGQHFLQEDSLILIRGEEIEAN</sequence>
<evidence type="ECO:0000313" key="5">
    <source>
        <dbReference type="EMBL" id="KAB3533089.1"/>
    </source>
</evidence>
<dbReference type="Gene3D" id="2.40.50.100">
    <property type="match status" value="1"/>
</dbReference>
<comment type="caution">
    <text evidence="5">The sequence shown here is derived from an EMBL/GenBank/DDBJ whole genome shotgun (WGS) entry which is preliminary data.</text>
</comment>
<feature type="domain" description="YknX-like C-terminal permuted SH3-like" evidence="4">
    <location>
        <begin position="303"/>
        <end position="365"/>
    </location>
</feature>